<reference evidence="2 3" key="1">
    <citation type="submission" date="2019-05" db="EMBL/GenBank/DDBJ databases">
        <title>Another draft genome of Portunus trituberculatus and its Hox gene families provides insights of decapod evolution.</title>
        <authorList>
            <person name="Jeong J.-H."/>
            <person name="Song I."/>
            <person name="Kim S."/>
            <person name="Choi T."/>
            <person name="Kim D."/>
            <person name="Ryu S."/>
            <person name="Kim W."/>
        </authorList>
    </citation>
    <scope>NUCLEOTIDE SEQUENCE [LARGE SCALE GENOMIC DNA]</scope>
    <source>
        <tissue evidence="2">Muscle</tissue>
    </source>
</reference>
<feature type="compositionally biased region" description="Acidic residues" evidence="1">
    <location>
        <begin position="1"/>
        <end position="13"/>
    </location>
</feature>
<dbReference type="AlphaFoldDB" id="A0A5B7FFE3"/>
<gene>
    <name evidence="2" type="ORF">E2C01_036824</name>
</gene>
<keyword evidence="3" id="KW-1185">Reference proteome</keyword>
<dbReference type="Proteomes" id="UP000324222">
    <property type="component" value="Unassembled WGS sequence"/>
</dbReference>
<feature type="compositionally biased region" description="Polar residues" evidence="1">
    <location>
        <begin position="44"/>
        <end position="61"/>
    </location>
</feature>
<evidence type="ECO:0000313" key="3">
    <source>
        <dbReference type="Proteomes" id="UP000324222"/>
    </source>
</evidence>
<evidence type="ECO:0000256" key="1">
    <source>
        <dbReference type="SAM" id="MobiDB-lite"/>
    </source>
</evidence>
<proteinExistence type="predicted"/>
<name>A0A5B7FFE3_PORTR</name>
<evidence type="ECO:0000313" key="2">
    <source>
        <dbReference type="EMBL" id="MPC43184.1"/>
    </source>
</evidence>
<dbReference type="EMBL" id="VSRR010005718">
    <property type="protein sequence ID" value="MPC43184.1"/>
    <property type="molecule type" value="Genomic_DNA"/>
</dbReference>
<protein>
    <submittedName>
        <fullName evidence="2">Uncharacterized protein</fullName>
    </submittedName>
</protein>
<comment type="caution">
    <text evidence="2">The sequence shown here is derived from an EMBL/GenBank/DDBJ whole genome shotgun (WGS) entry which is preliminary data.</text>
</comment>
<feature type="region of interest" description="Disordered" evidence="1">
    <location>
        <begin position="1"/>
        <end position="61"/>
    </location>
</feature>
<organism evidence="2 3">
    <name type="scientific">Portunus trituberculatus</name>
    <name type="common">Swimming crab</name>
    <name type="synonym">Neptunus trituberculatus</name>
    <dbReference type="NCBI Taxonomy" id="210409"/>
    <lineage>
        <taxon>Eukaryota</taxon>
        <taxon>Metazoa</taxon>
        <taxon>Ecdysozoa</taxon>
        <taxon>Arthropoda</taxon>
        <taxon>Crustacea</taxon>
        <taxon>Multicrustacea</taxon>
        <taxon>Malacostraca</taxon>
        <taxon>Eumalacostraca</taxon>
        <taxon>Eucarida</taxon>
        <taxon>Decapoda</taxon>
        <taxon>Pleocyemata</taxon>
        <taxon>Brachyura</taxon>
        <taxon>Eubrachyura</taxon>
        <taxon>Portunoidea</taxon>
        <taxon>Portunidae</taxon>
        <taxon>Portuninae</taxon>
        <taxon>Portunus</taxon>
    </lineage>
</organism>
<accession>A0A5B7FFE3</accession>
<sequence length="61" mass="6864">MEEEEKEEEEEEEKTPTVLPLQAAINTQHLTSPRLASPRLTVPLPSQTATRQDTEGMQTLC</sequence>